<protein>
    <submittedName>
        <fullName evidence="1">Mitochondrial enolase superfamily member 1</fullName>
    </submittedName>
</protein>
<evidence type="ECO:0000313" key="2">
    <source>
        <dbReference type="Proteomes" id="UP001623348"/>
    </source>
</evidence>
<gene>
    <name evidence="1" type="ORF">GRJ2_000288200</name>
</gene>
<proteinExistence type="predicted"/>
<name>A0ABC9VXW2_GRUJA</name>
<accession>A0ABC9VXW2</accession>
<dbReference type="PANTHER" id="PTHR33395">
    <property type="entry name" value="TRANSCRIPTASE, PUTATIVE-RELATED-RELATED"/>
    <property type="match status" value="1"/>
</dbReference>
<organism evidence="1 2">
    <name type="scientific">Grus japonensis</name>
    <name type="common">Japanese crane</name>
    <name type="synonym">Red-crowned crane</name>
    <dbReference type="NCBI Taxonomy" id="30415"/>
    <lineage>
        <taxon>Eukaryota</taxon>
        <taxon>Metazoa</taxon>
        <taxon>Chordata</taxon>
        <taxon>Craniata</taxon>
        <taxon>Vertebrata</taxon>
        <taxon>Euteleostomi</taxon>
        <taxon>Archelosauria</taxon>
        <taxon>Archosauria</taxon>
        <taxon>Dinosauria</taxon>
        <taxon>Saurischia</taxon>
        <taxon>Theropoda</taxon>
        <taxon>Coelurosauria</taxon>
        <taxon>Aves</taxon>
        <taxon>Neognathae</taxon>
        <taxon>Neoaves</taxon>
        <taxon>Gruiformes</taxon>
        <taxon>Gruidae</taxon>
        <taxon>Grus</taxon>
    </lineage>
</organism>
<keyword evidence="2" id="KW-1185">Reference proteome</keyword>
<dbReference type="PANTHER" id="PTHR33395:SF22">
    <property type="entry name" value="REVERSE TRANSCRIPTASE DOMAIN-CONTAINING PROTEIN"/>
    <property type="match status" value="1"/>
</dbReference>
<dbReference type="AlphaFoldDB" id="A0ABC9VXW2"/>
<comment type="caution">
    <text evidence="1">The sequence shown here is derived from an EMBL/GenBank/DDBJ whole genome shotgun (WGS) entry which is preliminary data.</text>
</comment>
<evidence type="ECO:0000313" key="1">
    <source>
        <dbReference type="EMBL" id="GAB0178229.1"/>
    </source>
</evidence>
<sequence>MKKELLDKLKHKKEAYRGWKQGQVAWEEYREIVRAARDQVRKAKVLTELNLARDIKGNKKSFCRYISDKRKMRENVGPLRKETGNLVTQDMEKAEVLKDFFASVFTSKCSNHTVQVAEGKGRDWENEELPTAGEDQVQDHLRNPKVHKSMVPDGMHLQILRITALVDKGRATDIIYLDLCKAFDAVPHDILVSKLERHGFDGWTTQ</sequence>
<dbReference type="EMBL" id="BAAFJT010000001">
    <property type="protein sequence ID" value="GAB0178229.1"/>
    <property type="molecule type" value="Genomic_DNA"/>
</dbReference>
<reference evidence="1 2" key="1">
    <citation type="submission" date="2024-06" db="EMBL/GenBank/DDBJ databases">
        <title>The draft genome of Grus japonensis, version 3.</title>
        <authorList>
            <person name="Nabeshima K."/>
            <person name="Suzuki S."/>
            <person name="Onuma M."/>
        </authorList>
    </citation>
    <scope>NUCLEOTIDE SEQUENCE [LARGE SCALE GENOMIC DNA]</scope>
    <source>
        <strain evidence="1 2">451A</strain>
    </source>
</reference>
<dbReference type="Proteomes" id="UP001623348">
    <property type="component" value="Unassembled WGS sequence"/>
</dbReference>